<dbReference type="Pfam" id="PF00026">
    <property type="entry name" value="Asp"/>
    <property type="match status" value="1"/>
</dbReference>
<evidence type="ECO:0000256" key="3">
    <source>
        <dbReference type="SAM" id="Phobius"/>
    </source>
</evidence>
<dbReference type="InterPro" id="IPR021109">
    <property type="entry name" value="Peptidase_aspartic_dom_sf"/>
</dbReference>
<protein>
    <recommendedName>
        <fullName evidence="5">Peptidase A1 domain-containing protein</fullName>
    </recommendedName>
</protein>
<accession>A0A6H0Y0M0</accession>
<keyword evidence="3" id="KW-0472">Membrane</keyword>
<dbReference type="PANTHER" id="PTHR47965:SF101">
    <property type="entry name" value="HYPOTHETICAL ASPARTYL PROTEASE (EUROFUNG)-RELATED"/>
    <property type="match status" value="1"/>
</dbReference>
<feature type="chain" id="PRO_5026163368" description="Peptidase A1 domain-containing protein" evidence="4">
    <location>
        <begin position="24"/>
        <end position="565"/>
    </location>
</feature>
<evidence type="ECO:0000259" key="5">
    <source>
        <dbReference type="PROSITE" id="PS51767"/>
    </source>
</evidence>
<evidence type="ECO:0000313" key="7">
    <source>
        <dbReference type="Proteomes" id="UP000503462"/>
    </source>
</evidence>
<dbReference type="GO" id="GO:0009277">
    <property type="term" value="C:fungal-type cell wall"/>
    <property type="evidence" value="ECO:0007669"/>
    <property type="project" value="TreeGrafter"/>
</dbReference>
<dbReference type="AlphaFoldDB" id="A0A6H0Y0M0"/>
<gene>
    <name evidence="6" type="ORF">AMS68_005972</name>
</gene>
<dbReference type="GO" id="GO:0005576">
    <property type="term" value="C:extracellular region"/>
    <property type="evidence" value="ECO:0007669"/>
    <property type="project" value="TreeGrafter"/>
</dbReference>
<feature type="domain" description="Peptidase A1" evidence="5">
    <location>
        <begin position="45"/>
        <end position="400"/>
    </location>
</feature>
<evidence type="ECO:0000313" key="6">
    <source>
        <dbReference type="EMBL" id="QIX00455.1"/>
    </source>
</evidence>
<name>A0A6H0Y0M0_9PEZI</name>
<evidence type="ECO:0000256" key="2">
    <source>
        <dbReference type="SAM" id="MobiDB-lite"/>
    </source>
</evidence>
<dbReference type="InterPro" id="IPR033121">
    <property type="entry name" value="PEPTIDASE_A1"/>
</dbReference>
<dbReference type="GO" id="GO:0006508">
    <property type="term" value="P:proteolysis"/>
    <property type="evidence" value="ECO:0007669"/>
    <property type="project" value="InterPro"/>
</dbReference>
<dbReference type="GO" id="GO:0004190">
    <property type="term" value="F:aspartic-type endopeptidase activity"/>
    <property type="evidence" value="ECO:0007669"/>
    <property type="project" value="InterPro"/>
</dbReference>
<feature type="region of interest" description="Disordered" evidence="2">
    <location>
        <begin position="545"/>
        <end position="565"/>
    </location>
</feature>
<keyword evidence="3" id="KW-1133">Transmembrane helix</keyword>
<feature type="transmembrane region" description="Helical" evidence="3">
    <location>
        <begin position="435"/>
        <end position="457"/>
    </location>
</feature>
<organism evidence="6 7">
    <name type="scientific">Peltaster fructicola</name>
    <dbReference type="NCBI Taxonomy" id="286661"/>
    <lineage>
        <taxon>Eukaryota</taxon>
        <taxon>Fungi</taxon>
        <taxon>Dikarya</taxon>
        <taxon>Ascomycota</taxon>
        <taxon>Pezizomycotina</taxon>
        <taxon>Dothideomycetes</taxon>
        <taxon>Dothideomycetes incertae sedis</taxon>
        <taxon>Peltaster</taxon>
    </lineage>
</organism>
<keyword evidence="4" id="KW-0732">Signal</keyword>
<evidence type="ECO:0000256" key="1">
    <source>
        <dbReference type="ARBA" id="ARBA00007447"/>
    </source>
</evidence>
<keyword evidence="7" id="KW-1185">Reference proteome</keyword>
<dbReference type="EMBL" id="CP051142">
    <property type="protein sequence ID" value="QIX00455.1"/>
    <property type="molecule type" value="Genomic_DNA"/>
</dbReference>
<feature type="signal peptide" evidence="4">
    <location>
        <begin position="1"/>
        <end position="23"/>
    </location>
</feature>
<dbReference type="PROSITE" id="PS51767">
    <property type="entry name" value="PEPTIDASE_A1"/>
    <property type="match status" value="1"/>
</dbReference>
<dbReference type="Proteomes" id="UP000503462">
    <property type="component" value="Chromosome 4"/>
</dbReference>
<comment type="similarity">
    <text evidence="1">Belongs to the peptidase A1 family.</text>
</comment>
<dbReference type="InterPro" id="IPR001461">
    <property type="entry name" value="Aspartic_peptidase_A1"/>
</dbReference>
<dbReference type="PANTHER" id="PTHR47965">
    <property type="entry name" value="ASPARTYL PROTEASE-RELATED"/>
    <property type="match status" value="1"/>
</dbReference>
<evidence type="ECO:0000256" key="4">
    <source>
        <dbReference type="SAM" id="SignalP"/>
    </source>
</evidence>
<dbReference type="GO" id="GO:0031505">
    <property type="term" value="P:fungal-type cell wall organization"/>
    <property type="evidence" value="ECO:0007669"/>
    <property type="project" value="TreeGrafter"/>
</dbReference>
<reference evidence="6 7" key="1">
    <citation type="journal article" date="2016" name="Sci. Rep.">
        <title>Peltaster fructicola genome reveals evolution from an invasive phytopathogen to an ectophytic parasite.</title>
        <authorList>
            <person name="Xu C."/>
            <person name="Chen H."/>
            <person name="Gleason M.L."/>
            <person name="Xu J.R."/>
            <person name="Liu H."/>
            <person name="Zhang R."/>
            <person name="Sun G."/>
        </authorList>
    </citation>
    <scope>NUCLEOTIDE SEQUENCE [LARGE SCALE GENOMIC DNA]</scope>
    <source>
        <strain evidence="6 7">LNHT1506</strain>
    </source>
</reference>
<dbReference type="OrthoDB" id="4074350at2759"/>
<sequence length="565" mass="61089">MSTLSCTLLQSCLWLTLVATALAAKISPIVIPPSGYWDGDDGQWSSFFVQVGTPGQLLRLLPGTSVEASTIFWVVRSEGCEAVNPTLSNCANARGGIFQHNTSTTWSTQGLANGEDGAIYTLVTVEESKIGLSGNGSYGYDTVSLGVGKSGLPTLNNTLIAEIWTDDFFLGVLPLSPLPFNFTNGFNTPIPSMLGQLRNTSQVPSLSWAYTAGAYYRDSSTNKFGSLTLGGYDASRFVANNVSFSFGSDFTRDLLLKLTSITYNTVSSTPLLTTSVNVYIDSLVTELWLPTSVCDAFAKAFNLTYNSGANRYLLDDKTHNALLASNPTFSFALSNGTQSVTIALPYASFDLNLTAPIVGNTTHTFPIRRGQNESQYVLGRTFLQEAYIIADYEKQKFSVNQAVFPSTSVSQNIVSIDYSTDGQTSSSKSGLSGGAIAGIVIGAVAAILLLVALFFLLRRRRRARRAREIEPQEIASKSMTELDGDKSAIREMDGTTQHKAKVAPGLGAHELGHDPRYELENDNRFEMAHEQRYEMAGQHKYELGSGAPVHELPEGREAAVELPAP</sequence>
<dbReference type="Gene3D" id="2.40.70.10">
    <property type="entry name" value="Acid Proteases"/>
    <property type="match status" value="2"/>
</dbReference>
<proteinExistence type="inferred from homology"/>
<keyword evidence="3" id="KW-0812">Transmembrane</keyword>
<dbReference type="SUPFAM" id="SSF50630">
    <property type="entry name" value="Acid proteases"/>
    <property type="match status" value="1"/>
</dbReference>